<dbReference type="Proteomes" id="UP000789901">
    <property type="component" value="Unassembled WGS sequence"/>
</dbReference>
<gene>
    <name evidence="1" type="ORF">GMARGA_LOCUS45471</name>
</gene>
<protein>
    <submittedName>
        <fullName evidence="1">3321_t:CDS:1</fullName>
    </submittedName>
</protein>
<proteinExistence type="predicted"/>
<accession>A0ABN7XQB9</accession>
<reference evidence="1 2" key="1">
    <citation type="submission" date="2021-06" db="EMBL/GenBank/DDBJ databases">
        <authorList>
            <person name="Kallberg Y."/>
            <person name="Tangrot J."/>
            <person name="Rosling A."/>
        </authorList>
    </citation>
    <scope>NUCLEOTIDE SEQUENCE [LARGE SCALE GENOMIC DNA]</scope>
    <source>
        <strain evidence="1 2">120-4 pot B 10/14</strain>
    </source>
</reference>
<organism evidence="1 2">
    <name type="scientific">Gigaspora margarita</name>
    <dbReference type="NCBI Taxonomy" id="4874"/>
    <lineage>
        <taxon>Eukaryota</taxon>
        <taxon>Fungi</taxon>
        <taxon>Fungi incertae sedis</taxon>
        <taxon>Mucoromycota</taxon>
        <taxon>Glomeromycotina</taxon>
        <taxon>Glomeromycetes</taxon>
        <taxon>Diversisporales</taxon>
        <taxon>Gigasporaceae</taxon>
        <taxon>Gigaspora</taxon>
    </lineage>
</organism>
<evidence type="ECO:0000313" key="2">
    <source>
        <dbReference type="Proteomes" id="UP000789901"/>
    </source>
</evidence>
<feature type="non-terminal residue" evidence="1">
    <location>
        <position position="40"/>
    </location>
</feature>
<keyword evidence="2" id="KW-1185">Reference proteome</keyword>
<name>A0ABN7XQB9_GIGMA</name>
<evidence type="ECO:0000313" key="1">
    <source>
        <dbReference type="EMBL" id="CAG8856650.1"/>
    </source>
</evidence>
<comment type="caution">
    <text evidence="1">The sequence shown here is derived from an EMBL/GenBank/DDBJ whole genome shotgun (WGS) entry which is preliminary data.</text>
</comment>
<sequence length="40" mass="4876">MKNIFMEIKTKYPKIELRLNHNLEIFKRNKPFVFEFSGSS</sequence>
<dbReference type="EMBL" id="CAJVQB010162238">
    <property type="protein sequence ID" value="CAG8856650.1"/>
    <property type="molecule type" value="Genomic_DNA"/>
</dbReference>